<keyword evidence="3" id="KW-0472">Membrane</keyword>
<evidence type="ECO:0000256" key="3">
    <source>
        <dbReference type="ARBA" id="ARBA00023136"/>
    </source>
</evidence>
<evidence type="ECO:0000256" key="1">
    <source>
        <dbReference type="ARBA" id="ARBA00004370"/>
    </source>
</evidence>
<dbReference type="InterPro" id="IPR036138">
    <property type="entry name" value="PBP_dimer_sf"/>
</dbReference>
<evidence type="ECO:0000256" key="2">
    <source>
        <dbReference type="ARBA" id="ARBA00007171"/>
    </source>
</evidence>
<accession>A0ABP8BGC5</accession>
<dbReference type="Gene3D" id="3.40.710.10">
    <property type="entry name" value="DD-peptidase/beta-lactamase superfamily"/>
    <property type="match status" value="1"/>
</dbReference>
<dbReference type="InterPro" id="IPR001460">
    <property type="entry name" value="PCN-bd_Tpept"/>
</dbReference>
<dbReference type="Pfam" id="PF03717">
    <property type="entry name" value="PBP_dimer"/>
    <property type="match status" value="1"/>
</dbReference>
<protein>
    <recommendedName>
        <fullName evidence="10">Penicillin-binding protein</fullName>
    </recommendedName>
</protein>
<evidence type="ECO:0000259" key="6">
    <source>
        <dbReference type="Pfam" id="PF03717"/>
    </source>
</evidence>
<reference evidence="9" key="1">
    <citation type="journal article" date="2019" name="Int. J. Syst. Evol. Microbiol.">
        <title>The Global Catalogue of Microorganisms (GCM) 10K type strain sequencing project: providing services to taxonomists for standard genome sequencing and annotation.</title>
        <authorList>
            <consortium name="The Broad Institute Genomics Platform"/>
            <consortium name="The Broad Institute Genome Sequencing Center for Infectious Disease"/>
            <person name="Wu L."/>
            <person name="Ma J."/>
        </authorList>
    </citation>
    <scope>NUCLEOTIDE SEQUENCE [LARGE SCALE GENOMIC DNA]</scope>
    <source>
        <strain evidence="9">JCM 17388</strain>
    </source>
</reference>
<dbReference type="InterPro" id="IPR007887">
    <property type="entry name" value="MecA_N"/>
</dbReference>
<feature type="chain" id="PRO_5046416668" description="Penicillin-binding protein" evidence="4">
    <location>
        <begin position="27"/>
        <end position="630"/>
    </location>
</feature>
<dbReference type="InterPro" id="IPR050515">
    <property type="entry name" value="Beta-lactam/transpept"/>
</dbReference>
<keyword evidence="4" id="KW-0732">Signal</keyword>
<feature type="domain" description="NTF2-like N-terminal transpeptidase" evidence="7">
    <location>
        <begin position="32"/>
        <end position="141"/>
    </location>
</feature>
<feature type="signal peptide" evidence="4">
    <location>
        <begin position="1"/>
        <end position="26"/>
    </location>
</feature>
<feature type="domain" description="Penicillin-binding protein dimerisation" evidence="6">
    <location>
        <begin position="153"/>
        <end position="306"/>
    </location>
</feature>
<dbReference type="Pfam" id="PF00905">
    <property type="entry name" value="Transpeptidase"/>
    <property type="match status" value="1"/>
</dbReference>
<proteinExistence type="inferred from homology"/>
<evidence type="ECO:0000313" key="9">
    <source>
        <dbReference type="Proteomes" id="UP001501251"/>
    </source>
</evidence>
<keyword evidence="9" id="KW-1185">Reference proteome</keyword>
<evidence type="ECO:0000313" key="8">
    <source>
        <dbReference type="EMBL" id="GAA4206193.1"/>
    </source>
</evidence>
<dbReference type="PANTHER" id="PTHR30627">
    <property type="entry name" value="PEPTIDOGLYCAN D,D-TRANSPEPTIDASE"/>
    <property type="match status" value="1"/>
</dbReference>
<evidence type="ECO:0000256" key="4">
    <source>
        <dbReference type="SAM" id="SignalP"/>
    </source>
</evidence>
<organism evidence="8 9">
    <name type="scientific">Streptosporangium oxazolinicum</name>
    <dbReference type="NCBI Taxonomy" id="909287"/>
    <lineage>
        <taxon>Bacteria</taxon>
        <taxon>Bacillati</taxon>
        <taxon>Actinomycetota</taxon>
        <taxon>Actinomycetes</taxon>
        <taxon>Streptosporangiales</taxon>
        <taxon>Streptosporangiaceae</taxon>
        <taxon>Streptosporangium</taxon>
    </lineage>
</organism>
<dbReference type="SUPFAM" id="SSF56519">
    <property type="entry name" value="Penicillin binding protein dimerisation domain"/>
    <property type="match status" value="1"/>
</dbReference>
<evidence type="ECO:0000259" key="5">
    <source>
        <dbReference type="Pfam" id="PF00905"/>
    </source>
</evidence>
<name>A0ABP8BGC5_9ACTN</name>
<dbReference type="Pfam" id="PF05223">
    <property type="entry name" value="MecA_N"/>
    <property type="match status" value="1"/>
</dbReference>
<gene>
    <name evidence="8" type="ORF">GCM10022252_67950</name>
</gene>
<feature type="domain" description="Penicillin-binding protein transpeptidase" evidence="5">
    <location>
        <begin position="349"/>
        <end position="623"/>
    </location>
</feature>
<dbReference type="PANTHER" id="PTHR30627:SF24">
    <property type="entry name" value="PENICILLIN-BINDING PROTEIN 4B"/>
    <property type="match status" value="1"/>
</dbReference>
<dbReference type="InterPro" id="IPR012338">
    <property type="entry name" value="Beta-lactam/transpept-like"/>
</dbReference>
<dbReference type="EMBL" id="BAABAQ010000015">
    <property type="protein sequence ID" value="GAA4206193.1"/>
    <property type="molecule type" value="Genomic_DNA"/>
</dbReference>
<sequence length="630" mass="66561">MIVRGRARRTTAAALALAATAPMLSACFEEPSAHEAVRDFLIGWQTGDYAAAAKRTDGDQKVVSRALEDAKLQLDAASFRFNVTSMRRAADEVEADFDAEVDLGENNPLWEYEGKLPLHLVDGQWRVRWSPSVLHPQLREGERFAVKVTPEGRQPILDRNREPLQEKAVLHVASVVPANLKSGAADDLCEKLSKITGFPQDRLLSRIRSAPPNIQVPLVTFGRTKFGQLSAQLKAIPGLVLSEQEQAVAPASPTQIVGTVTAVTPESEQQLGGPQRAGDTVGRAGLQKAYQEHLTGSTDTRVITVDLKTLKVTELKKWRPDRSTSPVQTTLDRSHQKAADSALMGGTPGMLVAVQASTGDILAVSSTEQYNQERHALAGRFPAGTAFSITTVEGMLRAKIDPKQKVACPADRSVGGAAFHQEGVPAGGSPTLQANFATGCVTALAALARRINGSELAADAAKFGIGVPWTLPLKSFSGSMKPLQNDAATARAITGQNVLVSPLSMALVAGAVASGTWRPPVLVTEPRAADPTTDAKPVKAPDPVKLDDKTVETLRAFMRSGVTAGSARAASALGDPVHGITAVASQNRKPLAWFVGWQGDVAVAVLAQSSDAAAGAIVAGRFFQGLHAGL</sequence>
<dbReference type="PROSITE" id="PS51257">
    <property type="entry name" value="PROKAR_LIPOPROTEIN"/>
    <property type="match status" value="1"/>
</dbReference>
<comment type="similarity">
    <text evidence="2">Belongs to the transpeptidase family.</text>
</comment>
<comment type="subcellular location">
    <subcellularLocation>
        <location evidence="1">Membrane</location>
    </subcellularLocation>
</comment>
<evidence type="ECO:0008006" key="10">
    <source>
        <dbReference type="Google" id="ProtNLM"/>
    </source>
</evidence>
<comment type="caution">
    <text evidence="8">The sequence shown here is derived from an EMBL/GenBank/DDBJ whole genome shotgun (WGS) entry which is preliminary data.</text>
</comment>
<evidence type="ECO:0000259" key="7">
    <source>
        <dbReference type="Pfam" id="PF05223"/>
    </source>
</evidence>
<dbReference type="Gene3D" id="3.90.1310.10">
    <property type="entry name" value="Penicillin-binding protein 2a (Domain 2)"/>
    <property type="match status" value="1"/>
</dbReference>
<dbReference type="InterPro" id="IPR005311">
    <property type="entry name" value="PBP_dimer"/>
</dbReference>
<dbReference type="SUPFAM" id="SSF56601">
    <property type="entry name" value="beta-lactamase/transpeptidase-like"/>
    <property type="match status" value="1"/>
</dbReference>
<dbReference type="Proteomes" id="UP001501251">
    <property type="component" value="Unassembled WGS sequence"/>
</dbReference>